<dbReference type="Proteomes" id="UP000827872">
    <property type="component" value="Linkage Group LG05"/>
</dbReference>
<comment type="caution">
    <text evidence="1">The sequence shown here is derived from an EMBL/GenBank/DDBJ whole genome shotgun (WGS) entry which is preliminary data.</text>
</comment>
<organism evidence="1 2">
    <name type="scientific">Sphaerodactylus townsendi</name>
    <dbReference type="NCBI Taxonomy" id="933632"/>
    <lineage>
        <taxon>Eukaryota</taxon>
        <taxon>Metazoa</taxon>
        <taxon>Chordata</taxon>
        <taxon>Craniata</taxon>
        <taxon>Vertebrata</taxon>
        <taxon>Euteleostomi</taxon>
        <taxon>Lepidosauria</taxon>
        <taxon>Squamata</taxon>
        <taxon>Bifurcata</taxon>
        <taxon>Gekkota</taxon>
        <taxon>Sphaerodactylidae</taxon>
        <taxon>Sphaerodactylus</taxon>
    </lineage>
</organism>
<evidence type="ECO:0000313" key="1">
    <source>
        <dbReference type="EMBL" id="KAH8001021.1"/>
    </source>
</evidence>
<dbReference type="EMBL" id="CM037618">
    <property type="protein sequence ID" value="KAH8001021.1"/>
    <property type="molecule type" value="Genomic_DNA"/>
</dbReference>
<keyword evidence="2" id="KW-1185">Reference proteome</keyword>
<gene>
    <name evidence="1" type="ORF">K3G42_030354</name>
</gene>
<reference evidence="1" key="1">
    <citation type="submission" date="2021-08" db="EMBL/GenBank/DDBJ databases">
        <title>The first chromosome-level gecko genome reveals the dynamic sex chromosomes of Neotropical dwarf geckos (Sphaerodactylidae: Sphaerodactylus).</title>
        <authorList>
            <person name="Pinto B.J."/>
            <person name="Keating S.E."/>
            <person name="Gamble T."/>
        </authorList>
    </citation>
    <scope>NUCLEOTIDE SEQUENCE</scope>
    <source>
        <strain evidence="1">TG3544</strain>
    </source>
</reference>
<protein>
    <submittedName>
        <fullName evidence="1">Uncharacterized protein</fullName>
    </submittedName>
</protein>
<accession>A0ACB8F7D3</accession>
<proteinExistence type="predicted"/>
<evidence type="ECO:0000313" key="2">
    <source>
        <dbReference type="Proteomes" id="UP000827872"/>
    </source>
</evidence>
<sequence length="138" mass="14741">MLAALGDRSAAEVAVASVAARNQSSEATPALGEGRAVAPAVGLCAESHYSKVPHIPRIRRPWREDALKVRANPCSPPPARLRHHLIHQSSSFSQTFRLHSFLCLGRSHGCPSQPLPATISMPIALKDWARTASGHTVG</sequence>
<name>A0ACB8F7D3_9SAUR</name>